<keyword evidence="3" id="KW-0597">Phosphoprotein</keyword>
<evidence type="ECO:0000256" key="4">
    <source>
        <dbReference type="ARBA" id="ARBA00022679"/>
    </source>
</evidence>
<dbReference type="KEGG" id="cai:Caci_1255"/>
<keyword evidence="9" id="KW-0472">Membrane</keyword>
<dbReference type="EC" id="2.7.13.3" evidence="2"/>
<dbReference type="GO" id="GO:0005524">
    <property type="term" value="F:ATP binding"/>
    <property type="evidence" value="ECO:0007669"/>
    <property type="project" value="UniProtKB-KW"/>
</dbReference>
<keyword evidence="8" id="KW-0902">Two-component regulatory system</keyword>
<organism evidence="12 13">
    <name type="scientific">Catenulispora acidiphila (strain DSM 44928 / JCM 14897 / NBRC 102108 / NRRL B-24433 / ID139908)</name>
    <dbReference type="NCBI Taxonomy" id="479433"/>
    <lineage>
        <taxon>Bacteria</taxon>
        <taxon>Bacillati</taxon>
        <taxon>Actinomycetota</taxon>
        <taxon>Actinomycetes</taxon>
        <taxon>Catenulisporales</taxon>
        <taxon>Catenulisporaceae</taxon>
        <taxon>Catenulispora</taxon>
    </lineage>
</organism>
<evidence type="ECO:0000256" key="9">
    <source>
        <dbReference type="SAM" id="Phobius"/>
    </source>
</evidence>
<reference evidence="12 13" key="1">
    <citation type="journal article" date="2009" name="Stand. Genomic Sci.">
        <title>Complete genome sequence of Catenulispora acidiphila type strain (ID 139908).</title>
        <authorList>
            <person name="Copeland A."/>
            <person name="Lapidus A."/>
            <person name="Glavina Del Rio T."/>
            <person name="Nolan M."/>
            <person name="Lucas S."/>
            <person name="Chen F."/>
            <person name="Tice H."/>
            <person name="Cheng J.F."/>
            <person name="Bruce D."/>
            <person name="Goodwin L."/>
            <person name="Pitluck S."/>
            <person name="Mikhailova N."/>
            <person name="Pati A."/>
            <person name="Ivanova N."/>
            <person name="Mavromatis K."/>
            <person name="Chen A."/>
            <person name="Palaniappan K."/>
            <person name="Chain P."/>
            <person name="Land M."/>
            <person name="Hauser L."/>
            <person name="Chang Y.J."/>
            <person name="Jeffries C.D."/>
            <person name="Chertkov O."/>
            <person name="Brettin T."/>
            <person name="Detter J.C."/>
            <person name="Han C."/>
            <person name="Ali Z."/>
            <person name="Tindall B.J."/>
            <person name="Goker M."/>
            <person name="Bristow J."/>
            <person name="Eisen J.A."/>
            <person name="Markowitz V."/>
            <person name="Hugenholtz P."/>
            <person name="Kyrpides N.C."/>
            <person name="Klenk H.P."/>
        </authorList>
    </citation>
    <scope>NUCLEOTIDE SEQUENCE [LARGE SCALE GENOMIC DNA]</scope>
    <source>
        <strain evidence="13">DSM 44928 / JCM 14897 / NBRC 102108 / NRRL B-24433 / ID139908</strain>
    </source>
</reference>
<keyword evidence="13" id="KW-1185">Reference proteome</keyword>
<keyword evidence="7" id="KW-0067">ATP-binding</keyword>
<accession>C7Q792</accession>
<dbReference type="HOGENOM" id="CLU_000445_20_2_11"/>
<evidence type="ECO:0000256" key="5">
    <source>
        <dbReference type="ARBA" id="ARBA00022741"/>
    </source>
</evidence>
<dbReference type="CDD" id="cd16917">
    <property type="entry name" value="HATPase_UhpB-NarQ-NarX-like"/>
    <property type="match status" value="1"/>
</dbReference>
<dbReference type="STRING" id="479433.Caci_1255"/>
<feature type="transmembrane region" description="Helical" evidence="9">
    <location>
        <begin position="61"/>
        <end position="81"/>
    </location>
</feature>
<evidence type="ECO:0000256" key="2">
    <source>
        <dbReference type="ARBA" id="ARBA00012438"/>
    </source>
</evidence>
<dbReference type="InParanoid" id="C7Q792"/>
<keyword evidence="5" id="KW-0547">Nucleotide-binding</keyword>
<dbReference type="AlphaFoldDB" id="C7Q792"/>
<dbReference type="eggNOG" id="COG4585">
    <property type="taxonomic scope" value="Bacteria"/>
</dbReference>
<dbReference type="Pfam" id="PF07730">
    <property type="entry name" value="HisKA_3"/>
    <property type="match status" value="1"/>
</dbReference>
<evidence type="ECO:0000256" key="1">
    <source>
        <dbReference type="ARBA" id="ARBA00000085"/>
    </source>
</evidence>
<dbReference type="Gene3D" id="3.30.565.10">
    <property type="entry name" value="Histidine kinase-like ATPase, C-terminal domain"/>
    <property type="match status" value="1"/>
</dbReference>
<dbReference type="InterPro" id="IPR050482">
    <property type="entry name" value="Sensor_HK_TwoCompSys"/>
</dbReference>
<sequence>MLATRGAEISSATWRFRGGASTTPGVRQARWTGAELRQYREGVPMTREILRARWSQAGGDALFLVTGLPLWAAAMMVLLVWSQPAYLLLQAEDPGVLRFGVSVVIVLAAVLTLAPFLTRWHRIRFRTFRSTEILEIDTPRLYRGQLRQALRSEALWRQALYHLIAGPLIGIAVVALAFMDLLAIVVAARLPAHALGLLDPGHGVSSKFWGQCAYILLAGTVTYSGPRLLRVLADADLGAARRLLGPSETIVLAHRVQTLSDSRAAAVEAADTERRRIERDLHDGAQQRLMSLAVHLGIARKTLKDVPPEAMSVIIDAHEQVKDAMAEIRDLVRGMHPAVLDDRGLDAALSGVAARSAVPVRLTVGTTGPLSASVETVAYFVVSEALANVVKHSRAKQATVDVTRDDGRLLIRVSDDGVGGADAHGGTGLTGLAQRVASVDGLLRLTSPSGGPTVLTAELPCGV</sequence>
<dbReference type="PANTHER" id="PTHR24421">
    <property type="entry name" value="NITRATE/NITRITE SENSOR PROTEIN NARX-RELATED"/>
    <property type="match status" value="1"/>
</dbReference>
<dbReference type="GO" id="GO:0046983">
    <property type="term" value="F:protein dimerization activity"/>
    <property type="evidence" value="ECO:0007669"/>
    <property type="project" value="InterPro"/>
</dbReference>
<dbReference type="GO" id="GO:0016020">
    <property type="term" value="C:membrane"/>
    <property type="evidence" value="ECO:0007669"/>
    <property type="project" value="InterPro"/>
</dbReference>
<dbReference type="InterPro" id="IPR003594">
    <property type="entry name" value="HATPase_dom"/>
</dbReference>
<evidence type="ECO:0000259" key="10">
    <source>
        <dbReference type="Pfam" id="PF02518"/>
    </source>
</evidence>
<feature type="transmembrane region" description="Helical" evidence="9">
    <location>
        <begin position="96"/>
        <end position="117"/>
    </location>
</feature>
<evidence type="ECO:0000256" key="8">
    <source>
        <dbReference type="ARBA" id="ARBA00023012"/>
    </source>
</evidence>
<evidence type="ECO:0000313" key="12">
    <source>
        <dbReference type="EMBL" id="ACU70180.1"/>
    </source>
</evidence>
<feature type="transmembrane region" description="Helical" evidence="9">
    <location>
        <begin position="160"/>
        <end position="188"/>
    </location>
</feature>
<evidence type="ECO:0000259" key="11">
    <source>
        <dbReference type="Pfam" id="PF07730"/>
    </source>
</evidence>
<dbReference type="PANTHER" id="PTHR24421:SF10">
    <property type="entry name" value="NITRATE_NITRITE SENSOR PROTEIN NARQ"/>
    <property type="match status" value="1"/>
</dbReference>
<dbReference type="EMBL" id="CP001700">
    <property type="protein sequence ID" value="ACU70180.1"/>
    <property type="molecule type" value="Genomic_DNA"/>
</dbReference>
<comment type="catalytic activity">
    <reaction evidence="1">
        <text>ATP + protein L-histidine = ADP + protein N-phospho-L-histidine.</text>
        <dbReference type="EC" id="2.7.13.3"/>
    </reaction>
</comment>
<dbReference type="GO" id="GO:0000155">
    <property type="term" value="F:phosphorelay sensor kinase activity"/>
    <property type="evidence" value="ECO:0007669"/>
    <property type="project" value="InterPro"/>
</dbReference>
<dbReference type="Proteomes" id="UP000000851">
    <property type="component" value="Chromosome"/>
</dbReference>
<dbReference type="SUPFAM" id="SSF55874">
    <property type="entry name" value="ATPase domain of HSP90 chaperone/DNA topoisomerase II/histidine kinase"/>
    <property type="match status" value="1"/>
</dbReference>
<keyword evidence="6 12" id="KW-0418">Kinase</keyword>
<name>C7Q792_CATAD</name>
<evidence type="ECO:0000256" key="3">
    <source>
        <dbReference type="ARBA" id="ARBA00022553"/>
    </source>
</evidence>
<dbReference type="InterPro" id="IPR011712">
    <property type="entry name" value="Sig_transdc_His_kin_sub3_dim/P"/>
</dbReference>
<feature type="domain" description="Signal transduction histidine kinase subgroup 3 dimerisation and phosphoacceptor" evidence="11">
    <location>
        <begin position="273"/>
        <end position="340"/>
    </location>
</feature>
<proteinExistence type="predicted"/>
<feature type="domain" description="Histidine kinase/HSP90-like ATPase" evidence="10">
    <location>
        <begin position="378"/>
        <end position="460"/>
    </location>
</feature>
<gene>
    <name evidence="12" type="ordered locus">Caci_1255</name>
</gene>
<protein>
    <recommendedName>
        <fullName evidence="2">histidine kinase</fullName>
        <ecNumber evidence="2">2.7.13.3</ecNumber>
    </recommendedName>
</protein>
<evidence type="ECO:0000313" key="13">
    <source>
        <dbReference type="Proteomes" id="UP000000851"/>
    </source>
</evidence>
<keyword evidence="9" id="KW-0812">Transmembrane</keyword>
<dbReference type="InterPro" id="IPR036890">
    <property type="entry name" value="HATPase_C_sf"/>
</dbReference>
<keyword evidence="4" id="KW-0808">Transferase</keyword>
<evidence type="ECO:0000256" key="7">
    <source>
        <dbReference type="ARBA" id="ARBA00022840"/>
    </source>
</evidence>
<keyword evidence="9" id="KW-1133">Transmembrane helix</keyword>
<dbReference type="Gene3D" id="1.20.5.1930">
    <property type="match status" value="1"/>
</dbReference>
<evidence type="ECO:0000256" key="6">
    <source>
        <dbReference type="ARBA" id="ARBA00022777"/>
    </source>
</evidence>
<dbReference type="Pfam" id="PF02518">
    <property type="entry name" value="HATPase_c"/>
    <property type="match status" value="1"/>
</dbReference>